<evidence type="ECO:0008006" key="4">
    <source>
        <dbReference type="Google" id="ProtNLM"/>
    </source>
</evidence>
<evidence type="ECO:0000313" key="2">
    <source>
        <dbReference type="EMBL" id="GGF86595.1"/>
    </source>
</evidence>
<feature type="region of interest" description="Disordered" evidence="1">
    <location>
        <begin position="1"/>
        <end position="52"/>
    </location>
</feature>
<dbReference type="RefSeq" id="WP_120462556.1">
    <property type="nucleotide sequence ID" value="NZ_BMIW01000003.1"/>
</dbReference>
<dbReference type="Proteomes" id="UP000608420">
    <property type="component" value="Unassembled WGS sequence"/>
</dbReference>
<feature type="compositionally biased region" description="Basic and acidic residues" evidence="1">
    <location>
        <begin position="7"/>
        <end position="17"/>
    </location>
</feature>
<evidence type="ECO:0000313" key="3">
    <source>
        <dbReference type="Proteomes" id="UP000608420"/>
    </source>
</evidence>
<proteinExistence type="predicted"/>
<reference evidence="3" key="1">
    <citation type="journal article" date="2019" name="Int. J. Syst. Evol. Microbiol.">
        <title>The Global Catalogue of Microorganisms (GCM) 10K type strain sequencing project: providing services to taxonomists for standard genome sequencing and annotation.</title>
        <authorList>
            <consortium name="The Broad Institute Genomics Platform"/>
            <consortium name="The Broad Institute Genome Sequencing Center for Infectious Disease"/>
            <person name="Wu L."/>
            <person name="Ma J."/>
        </authorList>
    </citation>
    <scope>NUCLEOTIDE SEQUENCE [LARGE SCALE GENOMIC DNA]</scope>
    <source>
        <strain evidence="3">CGMCC 1.15420</strain>
    </source>
</reference>
<protein>
    <recommendedName>
        <fullName evidence="4">HNH endonuclease</fullName>
    </recommendedName>
</protein>
<accession>A0ABQ1VPB9</accession>
<sequence>MHQTFWKPEKQAKEKKVYNSLQQRKPKAKRDVPEWKKDILSHHTSRPSTRERGEFPKEVITELITESSGVCQHCKAAEATTTHHVMPHWISVYRDKYGEYFWFDEQDWEEYNRKQEAIKAAEEEKRERMNQIKPVAELISTAAGRSLKAKELRLLEGFDDKEMAVFASMISDLVATHSIKPSYAYGERFED</sequence>
<feature type="compositionally biased region" description="Basic and acidic residues" evidence="1">
    <location>
        <begin position="29"/>
        <end position="41"/>
    </location>
</feature>
<evidence type="ECO:0000256" key="1">
    <source>
        <dbReference type="SAM" id="MobiDB-lite"/>
    </source>
</evidence>
<keyword evidence="3" id="KW-1185">Reference proteome</keyword>
<name>A0ABQ1VPB9_9BACL</name>
<dbReference type="EMBL" id="BMIW01000003">
    <property type="protein sequence ID" value="GGF86595.1"/>
    <property type="molecule type" value="Genomic_DNA"/>
</dbReference>
<gene>
    <name evidence="2" type="ORF">GCM10010913_05150</name>
</gene>
<organism evidence="2 3">
    <name type="scientific">Paenibacillus aceti</name>
    <dbReference type="NCBI Taxonomy" id="1820010"/>
    <lineage>
        <taxon>Bacteria</taxon>
        <taxon>Bacillati</taxon>
        <taxon>Bacillota</taxon>
        <taxon>Bacilli</taxon>
        <taxon>Bacillales</taxon>
        <taxon>Paenibacillaceae</taxon>
        <taxon>Paenibacillus</taxon>
    </lineage>
</organism>
<comment type="caution">
    <text evidence="2">The sequence shown here is derived from an EMBL/GenBank/DDBJ whole genome shotgun (WGS) entry which is preliminary data.</text>
</comment>